<evidence type="ECO:0000313" key="4">
    <source>
        <dbReference type="Proteomes" id="UP000231701"/>
    </source>
</evidence>
<accession>A0A2K8KXC2</accession>
<evidence type="ECO:0000313" key="3">
    <source>
        <dbReference type="EMBL" id="ATX79362.1"/>
    </source>
</evidence>
<dbReference type="InterPro" id="IPR000305">
    <property type="entry name" value="GIY-YIG_endonuc"/>
</dbReference>
<dbReference type="AlphaFoldDB" id="A0A2K8KXC2"/>
<gene>
    <name evidence="3" type="ORF">Ga0123461_0942</name>
</gene>
<dbReference type="KEGG" id="maes:Ga0123461_0942"/>
<dbReference type="PANTHER" id="PTHR34477:SF1">
    <property type="entry name" value="UPF0213 PROTEIN YHBQ"/>
    <property type="match status" value="1"/>
</dbReference>
<keyword evidence="3" id="KW-0378">Hydrolase</keyword>
<dbReference type="PANTHER" id="PTHR34477">
    <property type="entry name" value="UPF0213 PROTEIN YHBQ"/>
    <property type="match status" value="1"/>
</dbReference>
<evidence type="ECO:0000256" key="1">
    <source>
        <dbReference type="ARBA" id="ARBA00007435"/>
    </source>
</evidence>
<dbReference type="Gene3D" id="3.40.1440.10">
    <property type="entry name" value="GIY-YIG endonuclease"/>
    <property type="match status" value="1"/>
</dbReference>
<feature type="domain" description="GIY-YIG" evidence="2">
    <location>
        <begin position="6"/>
        <end position="81"/>
    </location>
</feature>
<dbReference type="Pfam" id="PF01541">
    <property type="entry name" value="GIY-YIG"/>
    <property type="match status" value="1"/>
</dbReference>
<comment type="similarity">
    <text evidence="1">Belongs to the UPF0213 family.</text>
</comment>
<dbReference type="Proteomes" id="UP000231701">
    <property type="component" value="Chromosome"/>
</dbReference>
<evidence type="ECO:0000259" key="2">
    <source>
        <dbReference type="PROSITE" id="PS50164"/>
    </source>
</evidence>
<protein>
    <submittedName>
        <fullName evidence="3">Putative endonuclease</fullName>
    </submittedName>
</protein>
<proteinExistence type="inferred from homology"/>
<sequence length="89" mass="10075">MPDKLGTWHLYLIRCSGGQLYTGITTDVTRRFSEHSEGKGAKFLRGKGPLQLVFSERIGTHSDALKMEIKIKKMHKIEKEAFIQRGSIA</sequence>
<keyword evidence="4" id="KW-1185">Reference proteome</keyword>
<name>A0A2K8KXC2_MARES</name>
<dbReference type="OrthoDB" id="9797095at2"/>
<dbReference type="CDD" id="cd10456">
    <property type="entry name" value="GIY-YIG_UPF0213"/>
    <property type="match status" value="1"/>
</dbReference>
<keyword evidence="3" id="KW-0255">Endonuclease</keyword>
<dbReference type="InterPro" id="IPR035901">
    <property type="entry name" value="GIY-YIG_endonuc_sf"/>
</dbReference>
<organism evidence="3 4">
    <name type="scientific">Mariprofundus aestuarium</name>
    <dbReference type="NCBI Taxonomy" id="1921086"/>
    <lineage>
        <taxon>Bacteria</taxon>
        <taxon>Pseudomonadati</taxon>
        <taxon>Pseudomonadota</taxon>
        <taxon>Candidatius Mariprofundia</taxon>
        <taxon>Mariprofundales</taxon>
        <taxon>Mariprofundaceae</taxon>
        <taxon>Mariprofundus</taxon>
    </lineage>
</organism>
<dbReference type="PROSITE" id="PS50164">
    <property type="entry name" value="GIY_YIG"/>
    <property type="match status" value="1"/>
</dbReference>
<dbReference type="GO" id="GO:0004519">
    <property type="term" value="F:endonuclease activity"/>
    <property type="evidence" value="ECO:0007669"/>
    <property type="project" value="UniProtKB-KW"/>
</dbReference>
<keyword evidence="3" id="KW-0540">Nuclease</keyword>
<dbReference type="RefSeq" id="WP_100277265.1">
    <property type="nucleotide sequence ID" value="NZ_CP018799.1"/>
</dbReference>
<dbReference type="SUPFAM" id="SSF82771">
    <property type="entry name" value="GIY-YIG endonuclease"/>
    <property type="match status" value="1"/>
</dbReference>
<dbReference type="InterPro" id="IPR050190">
    <property type="entry name" value="UPF0213_domain"/>
</dbReference>
<reference evidence="3 4" key="1">
    <citation type="submission" date="2016-12" db="EMBL/GenBank/DDBJ databases">
        <title>Isolation and genomic insights into novel planktonic Zetaproteobacteria from stratified waters of the Chesapeake Bay.</title>
        <authorList>
            <person name="McAllister S.M."/>
            <person name="Kato S."/>
            <person name="Chan C.S."/>
            <person name="Chiu B.K."/>
            <person name="Field E.K."/>
        </authorList>
    </citation>
    <scope>NUCLEOTIDE SEQUENCE [LARGE SCALE GENOMIC DNA]</scope>
    <source>
        <strain evidence="3 4">CP-5</strain>
    </source>
</reference>
<dbReference type="EMBL" id="CP018799">
    <property type="protein sequence ID" value="ATX79362.1"/>
    <property type="molecule type" value="Genomic_DNA"/>
</dbReference>